<dbReference type="AlphaFoldDB" id="A0A2Z6NWY0"/>
<sequence>MNHSDSEFHPYSQQAAEDIDFLKTQLDIVCAKHQESLINPKDPTNGFQASHPPLPDLKESDLSENHPSKLKVAVGVPSMQKKPAVTIRSTTSASTDDEEAQGEINMNMDSSDAKKVRR</sequence>
<gene>
    <name evidence="2" type="ORF">TSUD_280250</name>
</gene>
<dbReference type="OrthoDB" id="664875at2759"/>
<dbReference type="EMBL" id="DF974367">
    <property type="protein sequence ID" value="GAU47966.1"/>
    <property type="molecule type" value="Genomic_DNA"/>
</dbReference>
<keyword evidence="3" id="KW-1185">Reference proteome</keyword>
<organism evidence="2 3">
    <name type="scientific">Trifolium subterraneum</name>
    <name type="common">Subterranean clover</name>
    <dbReference type="NCBI Taxonomy" id="3900"/>
    <lineage>
        <taxon>Eukaryota</taxon>
        <taxon>Viridiplantae</taxon>
        <taxon>Streptophyta</taxon>
        <taxon>Embryophyta</taxon>
        <taxon>Tracheophyta</taxon>
        <taxon>Spermatophyta</taxon>
        <taxon>Magnoliopsida</taxon>
        <taxon>eudicotyledons</taxon>
        <taxon>Gunneridae</taxon>
        <taxon>Pentapetalae</taxon>
        <taxon>rosids</taxon>
        <taxon>fabids</taxon>
        <taxon>Fabales</taxon>
        <taxon>Fabaceae</taxon>
        <taxon>Papilionoideae</taxon>
        <taxon>50 kb inversion clade</taxon>
        <taxon>NPAAA clade</taxon>
        <taxon>Hologalegina</taxon>
        <taxon>IRL clade</taxon>
        <taxon>Trifolieae</taxon>
        <taxon>Trifolium</taxon>
    </lineage>
</organism>
<name>A0A2Z6NWY0_TRISU</name>
<dbReference type="Proteomes" id="UP000242715">
    <property type="component" value="Unassembled WGS sequence"/>
</dbReference>
<protein>
    <submittedName>
        <fullName evidence="2">Uncharacterized protein</fullName>
    </submittedName>
</protein>
<reference evidence="3" key="1">
    <citation type="journal article" date="2017" name="Front. Plant Sci.">
        <title>Climate Clever Clovers: New Paradigm to Reduce the Environmental Footprint of Ruminants by Breeding Low Methanogenic Forages Utilizing Haplotype Variation.</title>
        <authorList>
            <person name="Kaur P."/>
            <person name="Appels R."/>
            <person name="Bayer P.E."/>
            <person name="Keeble-Gagnere G."/>
            <person name="Wang J."/>
            <person name="Hirakawa H."/>
            <person name="Shirasawa K."/>
            <person name="Vercoe P."/>
            <person name="Stefanova K."/>
            <person name="Durmic Z."/>
            <person name="Nichols P."/>
            <person name="Revell C."/>
            <person name="Isobe S.N."/>
            <person name="Edwards D."/>
            <person name="Erskine W."/>
        </authorList>
    </citation>
    <scope>NUCLEOTIDE SEQUENCE [LARGE SCALE GENOMIC DNA]</scope>
    <source>
        <strain evidence="3">cv. Daliak</strain>
    </source>
</reference>
<feature type="region of interest" description="Disordered" evidence="1">
    <location>
        <begin position="36"/>
        <end position="63"/>
    </location>
</feature>
<evidence type="ECO:0000313" key="2">
    <source>
        <dbReference type="EMBL" id="GAU47966.1"/>
    </source>
</evidence>
<evidence type="ECO:0000256" key="1">
    <source>
        <dbReference type="SAM" id="MobiDB-lite"/>
    </source>
</evidence>
<feature type="region of interest" description="Disordered" evidence="1">
    <location>
        <begin position="76"/>
        <end position="118"/>
    </location>
</feature>
<accession>A0A2Z6NWY0</accession>
<evidence type="ECO:0000313" key="3">
    <source>
        <dbReference type="Proteomes" id="UP000242715"/>
    </source>
</evidence>
<proteinExistence type="predicted"/>